<accession>A0A0X8JLU9</accession>
<evidence type="ECO:0000256" key="1">
    <source>
        <dbReference type="SAM" id="Phobius"/>
    </source>
</evidence>
<evidence type="ECO:0000313" key="3">
    <source>
        <dbReference type="Proteomes" id="UP000069241"/>
    </source>
</evidence>
<dbReference type="EMBL" id="CP014229">
    <property type="protein sequence ID" value="AMD91147.1"/>
    <property type="molecule type" value="Genomic_DNA"/>
</dbReference>
<keyword evidence="1" id="KW-0812">Transmembrane</keyword>
<sequence>MSAQAIDDTCYLKEIQNYADLTAGMLGYTLPPCAGQERIRRCHKILSKYPYAYPLALELSLLLPSAMAITWLRAIHSTFYARADVLEEIDTFLVWRMSPVQALTTILRQAGKRGLFLPSLEAYLQKYYPSMARYIRKRRAWDMMARLPWRAHWDTVVQHIFRVAFFVLQKNGQLPEDWLAFYLRAAVPRKHHGIGMQLARWAVMRLLTHRVTAASGEGFRREWWNLPVRDHKRTAAQLTDGPGFDVVTVLWGERYVDDFAKFCMPSLLASGNLPALASTETLRLVFYTTHKDMARIQALPHYEELRRHADVRFIFIDTVLHAVKADIPGFNFTSKYAAMTAAHNHSLRSAARNGRYVIINPPDSIWQKDTFVNLLQLQKQGKNNIFLYTGPFICRQYIDDIINKCMKNGILELDEKLMRSLMHKYRHPISTIFHENFPIRHLFSPLLHLFSVGDEGVVAYSTCHLPLMLKPTMDTVVRETVDYDCPISPLMLHDEVAVLQGNALVCIAGIEPLDGQDSALRWPPYGFAELAKAFRYTRLWNRLFLTLPCKFSATGCYENEQWNKVTTASRLTIDKLLRAGEQAMPLPPVELFLKGVTAFLREYEESRP</sequence>
<dbReference type="STRING" id="44742.AXF13_14000"/>
<keyword evidence="1" id="KW-0472">Membrane</keyword>
<feature type="transmembrane region" description="Helical" evidence="1">
    <location>
        <begin position="51"/>
        <end position="72"/>
    </location>
</feature>
<name>A0A0X8JLU9_9BACT</name>
<keyword evidence="1" id="KW-1133">Transmembrane helix</keyword>
<organism evidence="2 3">
    <name type="scientific">Desulfovibrio fairfieldensis</name>
    <dbReference type="NCBI Taxonomy" id="44742"/>
    <lineage>
        <taxon>Bacteria</taxon>
        <taxon>Pseudomonadati</taxon>
        <taxon>Thermodesulfobacteriota</taxon>
        <taxon>Desulfovibrionia</taxon>
        <taxon>Desulfovibrionales</taxon>
        <taxon>Desulfovibrionaceae</taxon>
        <taxon>Desulfovibrio</taxon>
    </lineage>
</organism>
<gene>
    <name evidence="2" type="ORF">AXF13_14000</name>
</gene>
<reference evidence="3" key="1">
    <citation type="submission" date="2016-02" db="EMBL/GenBank/DDBJ databases">
        <authorList>
            <person name="Holder M.E."/>
            <person name="Ajami N.J."/>
            <person name="Petrosino J.F."/>
        </authorList>
    </citation>
    <scope>NUCLEOTIDE SEQUENCE [LARGE SCALE GENOMIC DNA]</scope>
    <source>
        <strain evidence="3">CCUG 45958</strain>
    </source>
</reference>
<protein>
    <submittedName>
        <fullName evidence="2">Uncharacterized protein</fullName>
    </submittedName>
</protein>
<dbReference type="Proteomes" id="UP000069241">
    <property type="component" value="Chromosome"/>
</dbReference>
<evidence type="ECO:0000313" key="2">
    <source>
        <dbReference type="EMBL" id="AMD91147.1"/>
    </source>
</evidence>
<keyword evidence="3" id="KW-1185">Reference proteome</keyword>
<dbReference type="AlphaFoldDB" id="A0A0X8JLU9"/>
<proteinExistence type="predicted"/>
<dbReference type="KEGG" id="dfi:AXF13_14000"/>